<evidence type="ECO:0000256" key="8">
    <source>
        <dbReference type="ARBA" id="ARBA00022801"/>
    </source>
</evidence>
<evidence type="ECO:0000256" key="2">
    <source>
        <dbReference type="ARBA" id="ARBA00004123"/>
    </source>
</evidence>
<dbReference type="CDD" id="cd20074">
    <property type="entry name" value="XPF_nuclease_Mus81"/>
    <property type="match status" value="1"/>
</dbReference>
<dbReference type="GO" id="GO:0046872">
    <property type="term" value="F:metal ion binding"/>
    <property type="evidence" value="ECO:0007669"/>
    <property type="project" value="UniProtKB-UniRule"/>
</dbReference>
<comment type="subcellular location">
    <subcellularLocation>
        <location evidence="2 13">Nucleus</location>
    </subcellularLocation>
</comment>
<dbReference type="PANTHER" id="PTHR13451:SF0">
    <property type="entry name" value="CROSSOVER JUNCTION ENDONUCLEASE MUS81"/>
    <property type="match status" value="1"/>
</dbReference>
<evidence type="ECO:0000256" key="3">
    <source>
        <dbReference type="ARBA" id="ARBA00010015"/>
    </source>
</evidence>
<evidence type="ECO:0000259" key="15">
    <source>
        <dbReference type="SMART" id="SM00891"/>
    </source>
</evidence>
<evidence type="ECO:0000313" key="16">
    <source>
        <dbReference type="EMBL" id="KII73419.1"/>
    </source>
</evidence>
<dbReference type="InterPro" id="IPR018247">
    <property type="entry name" value="EF_Hand_1_Ca_BS"/>
</dbReference>
<keyword evidence="7 13" id="KW-0227">DNA damage</keyword>
<comment type="caution">
    <text evidence="16">The sequence shown here is derived from an EMBL/GenBank/DDBJ whole genome shotgun (WGS) entry which is preliminary data.</text>
</comment>
<dbReference type="GO" id="GO:0000727">
    <property type="term" value="P:double-strand break repair via break-induced replication"/>
    <property type="evidence" value="ECO:0007669"/>
    <property type="project" value="UniProtKB-UniRule"/>
</dbReference>
<dbReference type="GO" id="GO:0048257">
    <property type="term" value="F:3'-flap endonuclease activity"/>
    <property type="evidence" value="ECO:0007669"/>
    <property type="project" value="TreeGrafter"/>
</dbReference>
<accession>A0A0C2J6I4</accession>
<dbReference type="InterPro" id="IPR047416">
    <property type="entry name" value="XPF_nuclease_Mus81"/>
</dbReference>
<dbReference type="InterPro" id="IPR006166">
    <property type="entry name" value="ERCC4_domain"/>
</dbReference>
<feature type="region of interest" description="Disordered" evidence="14">
    <location>
        <begin position="46"/>
        <end position="66"/>
    </location>
</feature>
<dbReference type="AlphaFoldDB" id="A0A0C2J6I4"/>
<reference evidence="16 17" key="1">
    <citation type="journal article" date="2014" name="Genome Biol. Evol.">
        <title>The genome of the myxosporean Thelohanellus kitauei shows adaptations to nutrient acquisition within its fish host.</title>
        <authorList>
            <person name="Yang Y."/>
            <person name="Xiong J."/>
            <person name="Zhou Z."/>
            <person name="Huo F."/>
            <person name="Miao W."/>
            <person name="Ran C."/>
            <person name="Liu Y."/>
            <person name="Zhang J."/>
            <person name="Feng J."/>
            <person name="Wang M."/>
            <person name="Wang M."/>
            <person name="Wang L."/>
            <person name="Yao B."/>
        </authorList>
    </citation>
    <scope>NUCLEOTIDE SEQUENCE [LARGE SCALE GENOMIC DNA]</scope>
    <source>
        <strain evidence="16">Wuqing</strain>
    </source>
</reference>
<evidence type="ECO:0000256" key="12">
    <source>
        <dbReference type="ARBA" id="ARBA00023242"/>
    </source>
</evidence>
<dbReference type="Proteomes" id="UP000031668">
    <property type="component" value="Unassembled WGS sequence"/>
</dbReference>
<evidence type="ECO:0000313" key="17">
    <source>
        <dbReference type="Proteomes" id="UP000031668"/>
    </source>
</evidence>
<dbReference type="OrthoDB" id="5963188at2759"/>
<comment type="cofactor">
    <cofactor evidence="1 13">
        <name>Mg(2+)</name>
        <dbReference type="ChEBI" id="CHEBI:18420"/>
    </cofactor>
</comment>
<organism evidence="16 17">
    <name type="scientific">Thelohanellus kitauei</name>
    <name type="common">Myxosporean</name>
    <dbReference type="NCBI Taxonomy" id="669202"/>
    <lineage>
        <taxon>Eukaryota</taxon>
        <taxon>Metazoa</taxon>
        <taxon>Cnidaria</taxon>
        <taxon>Myxozoa</taxon>
        <taxon>Myxosporea</taxon>
        <taxon>Bivalvulida</taxon>
        <taxon>Platysporina</taxon>
        <taxon>Myxobolidae</taxon>
        <taxon>Thelohanellus</taxon>
    </lineage>
</organism>
<name>A0A0C2J6I4_THEKT</name>
<proteinExistence type="inferred from homology"/>
<dbReference type="Pfam" id="PF02732">
    <property type="entry name" value="ERCC4"/>
    <property type="match status" value="1"/>
</dbReference>
<evidence type="ECO:0000256" key="14">
    <source>
        <dbReference type="SAM" id="MobiDB-lite"/>
    </source>
</evidence>
<evidence type="ECO:0000256" key="11">
    <source>
        <dbReference type="ARBA" id="ARBA00023204"/>
    </source>
</evidence>
<dbReference type="Pfam" id="PF21292">
    <property type="entry name" value="EME1-MUS81_C"/>
    <property type="match status" value="1"/>
</dbReference>
<gene>
    <name evidence="16" type="ORF">RF11_07220</name>
</gene>
<comment type="subunit">
    <text evidence="13">Interacts with EME1.</text>
</comment>
<keyword evidence="9 13" id="KW-0460">Magnesium</keyword>
<dbReference type="GO" id="GO:0031573">
    <property type="term" value="P:mitotic intra-S DNA damage checkpoint signaling"/>
    <property type="evidence" value="ECO:0007669"/>
    <property type="project" value="TreeGrafter"/>
</dbReference>
<dbReference type="InterPro" id="IPR033309">
    <property type="entry name" value="Mus81"/>
</dbReference>
<keyword evidence="5 13" id="KW-0479">Metal-binding</keyword>
<dbReference type="InterPro" id="IPR011335">
    <property type="entry name" value="Restrct_endonuc-II-like"/>
</dbReference>
<evidence type="ECO:0000256" key="4">
    <source>
        <dbReference type="ARBA" id="ARBA00022722"/>
    </source>
</evidence>
<dbReference type="GO" id="GO:0048476">
    <property type="term" value="C:Holliday junction resolvase complex"/>
    <property type="evidence" value="ECO:0007669"/>
    <property type="project" value="UniProtKB-UniRule"/>
</dbReference>
<dbReference type="InterPro" id="IPR027421">
    <property type="entry name" value="DNA_pol_lamdba_lyase_dom_sf"/>
</dbReference>
<dbReference type="SMART" id="SM00891">
    <property type="entry name" value="ERCC4"/>
    <property type="match status" value="1"/>
</dbReference>
<dbReference type="SUPFAM" id="SSF47802">
    <property type="entry name" value="DNA polymerase beta, N-terminal domain-like"/>
    <property type="match status" value="1"/>
</dbReference>
<dbReference type="EMBL" id="JWZT01000855">
    <property type="protein sequence ID" value="KII73419.1"/>
    <property type="molecule type" value="Genomic_DNA"/>
</dbReference>
<dbReference type="Gene3D" id="1.10.150.110">
    <property type="entry name" value="DNA polymerase beta, N-terminal domain-like"/>
    <property type="match status" value="1"/>
</dbReference>
<evidence type="ECO:0000256" key="10">
    <source>
        <dbReference type="ARBA" id="ARBA00023172"/>
    </source>
</evidence>
<dbReference type="PROSITE" id="PS00018">
    <property type="entry name" value="EF_HAND_1"/>
    <property type="match status" value="1"/>
</dbReference>
<dbReference type="FunFam" id="3.40.50.10130:FF:000003">
    <property type="entry name" value="Crossover junction endonuclease MUS81"/>
    <property type="match status" value="1"/>
</dbReference>
<keyword evidence="17" id="KW-1185">Reference proteome</keyword>
<evidence type="ECO:0000256" key="9">
    <source>
        <dbReference type="ARBA" id="ARBA00022842"/>
    </source>
</evidence>
<dbReference type="InterPro" id="IPR047417">
    <property type="entry name" value="WHD_MUS81"/>
</dbReference>
<keyword evidence="4 13" id="KW-0540">Nuclease</keyword>
<comment type="similarity">
    <text evidence="3 13">Belongs to the XPF family.</text>
</comment>
<dbReference type="OMA" id="IKDTEHW"/>
<dbReference type="Gene3D" id="1.10.150.670">
    <property type="entry name" value="Crossover junction endonuclease EME1, DNA-binding domain"/>
    <property type="match status" value="1"/>
</dbReference>
<dbReference type="SUPFAM" id="SSF52980">
    <property type="entry name" value="Restriction endonuclease-like"/>
    <property type="match status" value="1"/>
</dbReference>
<evidence type="ECO:0000256" key="13">
    <source>
        <dbReference type="RuleBase" id="RU369042"/>
    </source>
</evidence>
<dbReference type="CDD" id="cd21036">
    <property type="entry name" value="WH_MUS81"/>
    <property type="match status" value="1"/>
</dbReference>
<protein>
    <recommendedName>
        <fullName evidence="13">Crossover junction endonuclease MUS81</fullName>
        <ecNumber evidence="13">3.1.22.-</ecNumber>
    </recommendedName>
</protein>
<feature type="compositionally biased region" description="Low complexity" evidence="14">
    <location>
        <begin position="56"/>
        <end position="66"/>
    </location>
</feature>
<evidence type="ECO:0000256" key="5">
    <source>
        <dbReference type="ARBA" id="ARBA00022723"/>
    </source>
</evidence>
<dbReference type="PANTHER" id="PTHR13451">
    <property type="entry name" value="CLASS II CROSSOVER JUNCTION ENDONUCLEASE MUS81"/>
    <property type="match status" value="1"/>
</dbReference>
<evidence type="ECO:0000256" key="7">
    <source>
        <dbReference type="ARBA" id="ARBA00022763"/>
    </source>
</evidence>
<keyword evidence="6 13" id="KW-0255">Endonuclease</keyword>
<evidence type="ECO:0000256" key="6">
    <source>
        <dbReference type="ARBA" id="ARBA00022759"/>
    </source>
</evidence>
<dbReference type="GO" id="GO:0000712">
    <property type="term" value="P:resolution of meiotic recombination intermediates"/>
    <property type="evidence" value="ECO:0007669"/>
    <property type="project" value="TreeGrafter"/>
</dbReference>
<feature type="domain" description="ERCC4" evidence="15">
    <location>
        <begin position="233"/>
        <end position="334"/>
    </location>
</feature>
<sequence length="500" mass="56958">MCFNVEAVDSLKKYPLVVKNIQELCMLENIGKGIVSKLETRWREHTKGQDSTIHEPLSADIPSDSSLSPIPLERSTVSYSQPLPSRSTASQQIKNIRPYVPVYRSGAFALLITMLKAHDRDCNDFMSKSELIRKSQHLCDASFTIPNPPGSFKTAWLAMNTLLKKELCTKVPGSRPLRYAITASGIELARRLVVVTHEINPNEISRGPDPNRSVQESALEASTFVLNNNQEIILVIDDCEYYGGSCKQDDIIPLLEKSDIKHVVRKLNIGDYLWIARDKGNTDQSREIVLDFIVERKRMDDLSHSIIDGRYHEQKFRLKRCGVRNIIYLIEGVSMRGQEIKEEALIQSLSNTMIAENFIIQRTAHLTDTFRFLVNITHYLTDKYENQEIQAKSIERISNALIQHVTFTSFNDASKKTQKRTVKQTFISMLMHLDGMSYKKAVPIVEKYPTPSHLFSAYQSLPDVKEKENLIADLYSVGSNRRIGPALSKLVYKVFYAQIQ</sequence>
<dbReference type="GO" id="GO:0008821">
    <property type="term" value="F:crossover junction DNA endonuclease activity"/>
    <property type="evidence" value="ECO:0007669"/>
    <property type="project" value="UniProtKB-UniRule"/>
</dbReference>
<keyword evidence="8 13" id="KW-0378">Hydrolase</keyword>
<comment type="function">
    <text evidence="13">Interacts with EME1 to form a DNA structure-specific endonuclease with substrate preference for branched DNA structures with a 5'-end at the branch nick. Typical substrates include 3'-flap structures, D-loops, replication forks and nicked Holliday junctions. May be required in mitosis for the processing of stalled or collapsed replication fork intermediates. May be required in meiosis for the repair of meiosis-specific double strand breaks subsequent to single-end invasion (SEI).</text>
</comment>
<dbReference type="Gene3D" id="1.10.10.10">
    <property type="entry name" value="Winged helix-like DNA-binding domain superfamily/Winged helix DNA-binding domain"/>
    <property type="match status" value="1"/>
</dbReference>
<dbReference type="Gene3D" id="3.40.50.10130">
    <property type="match status" value="1"/>
</dbReference>
<evidence type="ECO:0000256" key="1">
    <source>
        <dbReference type="ARBA" id="ARBA00001946"/>
    </source>
</evidence>
<keyword evidence="11 13" id="KW-0234">DNA repair</keyword>
<dbReference type="GO" id="GO:0006308">
    <property type="term" value="P:DNA catabolic process"/>
    <property type="evidence" value="ECO:0007669"/>
    <property type="project" value="UniProtKB-UniRule"/>
</dbReference>
<dbReference type="GO" id="GO:0003677">
    <property type="term" value="F:DNA binding"/>
    <property type="evidence" value="ECO:0007669"/>
    <property type="project" value="UniProtKB-UniRule"/>
</dbReference>
<keyword evidence="12 13" id="KW-0539">Nucleus</keyword>
<dbReference type="EC" id="3.1.22.-" evidence="13"/>
<dbReference type="GO" id="GO:0005634">
    <property type="term" value="C:nucleus"/>
    <property type="evidence" value="ECO:0007669"/>
    <property type="project" value="UniProtKB-SubCell"/>
</dbReference>
<dbReference type="InterPro" id="IPR042530">
    <property type="entry name" value="EME1/EME2_C"/>
</dbReference>
<dbReference type="Pfam" id="PF21136">
    <property type="entry name" value="WHD_MUS81"/>
    <property type="match status" value="1"/>
</dbReference>
<dbReference type="InterPro" id="IPR036388">
    <property type="entry name" value="WH-like_DNA-bd_sf"/>
</dbReference>
<keyword evidence="10 13" id="KW-0233">DNA recombination</keyword>